<feature type="domain" description="Xylose isomerase-like TIM barrel" evidence="1">
    <location>
        <begin position="36"/>
        <end position="250"/>
    </location>
</feature>
<protein>
    <submittedName>
        <fullName evidence="2">Xylose isormerase domain-containing protein, TIM barrel</fullName>
    </submittedName>
</protein>
<dbReference type="Gene3D" id="3.20.20.150">
    <property type="entry name" value="Divalent-metal-dependent TIM barrel enzymes"/>
    <property type="match status" value="1"/>
</dbReference>
<dbReference type="SUPFAM" id="SSF51658">
    <property type="entry name" value="Xylose isomerase-like"/>
    <property type="match status" value="1"/>
</dbReference>
<dbReference type="InterPro" id="IPR013022">
    <property type="entry name" value="Xyl_isomerase-like_TIM-brl"/>
</dbReference>
<evidence type="ECO:0000259" key="1">
    <source>
        <dbReference type="Pfam" id="PF01261"/>
    </source>
</evidence>
<reference evidence="2" key="1">
    <citation type="journal article" date="2021" name="Microb. Physiol.">
        <title>Proteogenomic Insights into the Physiology of Marine, Sulfate-Reducing, Filamentous Desulfonema limicola and Desulfonema magnum.</title>
        <authorList>
            <person name="Schnaars V."/>
            <person name="Wohlbrand L."/>
            <person name="Scheve S."/>
            <person name="Hinrichs C."/>
            <person name="Reinhardt R."/>
            <person name="Rabus R."/>
        </authorList>
    </citation>
    <scope>NUCLEOTIDE SEQUENCE</scope>
    <source>
        <strain evidence="2">4be13</strain>
    </source>
</reference>
<dbReference type="EMBL" id="CP061800">
    <property type="protein sequence ID" value="QTA85332.1"/>
    <property type="molecule type" value="Genomic_DNA"/>
</dbReference>
<sequence>MQHIIEKVHVSIRFTKLRNSYIDTFVRHRINPEIAFDGPALDRYSLSDFVAIAKQLHENSLSVTFHAPFMDISPGSPDPAIREVTWHRFEQMLRLVPVFKPKTVVSHAGYDRKRYHFIRDEWVENSLKIWKKLAERIRDEGGRLMLENVYEHGPEDIRIFFENLEDQKAGFCLDIGHQTIFSKTSLELWLESLGPYLGQLHLHDNFGKKDDHLGLGKGSINFEPLFSYLKNRKKTMPVITLEPHQSEGMWDSFKYLEKVCLW</sequence>
<dbReference type="AlphaFoldDB" id="A0A975GL22"/>
<dbReference type="PANTHER" id="PTHR12110">
    <property type="entry name" value="HYDROXYPYRUVATE ISOMERASE"/>
    <property type="match status" value="1"/>
</dbReference>
<dbReference type="InterPro" id="IPR036237">
    <property type="entry name" value="Xyl_isomerase-like_sf"/>
</dbReference>
<accession>A0A975GL22</accession>
<evidence type="ECO:0000313" key="2">
    <source>
        <dbReference type="EMBL" id="QTA85332.1"/>
    </source>
</evidence>
<dbReference type="Pfam" id="PF01261">
    <property type="entry name" value="AP_endonuc_2"/>
    <property type="match status" value="1"/>
</dbReference>
<proteinExistence type="predicted"/>
<organism evidence="2 3">
    <name type="scientific">Desulfonema magnum</name>
    <dbReference type="NCBI Taxonomy" id="45655"/>
    <lineage>
        <taxon>Bacteria</taxon>
        <taxon>Pseudomonadati</taxon>
        <taxon>Thermodesulfobacteriota</taxon>
        <taxon>Desulfobacteria</taxon>
        <taxon>Desulfobacterales</taxon>
        <taxon>Desulfococcaceae</taxon>
        <taxon>Desulfonema</taxon>
    </lineage>
</organism>
<dbReference type="KEGG" id="dmm:dnm_013370"/>
<evidence type="ECO:0000313" key="3">
    <source>
        <dbReference type="Proteomes" id="UP000663722"/>
    </source>
</evidence>
<dbReference type="RefSeq" id="WP_207681430.1">
    <property type="nucleotide sequence ID" value="NZ_CP061800.1"/>
</dbReference>
<dbReference type="Proteomes" id="UP000663722">
    <property type="component" value="Chromosome"/>
</dbReference>
<keyword evidence="3" id="KW-1185">Reference proteome</keyword>
<dbReference type="InterPro" id="IPR050312">
    <property type="entry name" value="IolE/XylAMocC-like"/>
</dbReference>
<gene>
    <name evidence="2" type="ORF">dnm_013370</name>
</gene>
<name>A0A975GL22_9BACT</name>